<evidence type="ECO:0000313" key="4">
    <source>
        <dbReference type="EnsemblMetazoa" id="HelroP163653"/>
    </source>
</evidence>
<reference evidence="3 5" key="2">
    <citation type="journal article" date="2013" name="Nature">
        <title>Insights into bilaterian evolution from three spiralian genomes.</title>
        <authorList>
            <person name="Simakov O."/>
            <person name="Marletaz F."/>
            <person name="Cho S.J."/>
            <person name="Edsinger-Gonzales E."/>
            <person name="Havlak P."/>
            <person name="Hellsten U."/>
            <person name="Kuo D.H."/>
            <person name="Larsson T."/>
            <person name="Lv J."/>
            <person name="Arendt D."/>
            <person name="Savage R."/>
            <person name="Osoegawa K."/>
            <person name="de Jong P."/>
            <person name="Grimwood J."/>
            <person name="Chapman J.A."/>
            <person name="Shapiro H."/>
            <person name="Aerts A."/>
            <person name="Otillar R.P."/>
            <person name="Terry A.Y."/>
            <person name="Boore J.L."/>
            <person name="Grigoriev I.V."/>
            <person name="Lindberg D.R."/>
            <person name="Seaver E.C."/>
            <person name="Weisblat D.A."/>
            <person name="Putnam N.H."/>
            <person name="Rokhsar D.S."/>
        </authorList>
    </citation>
    <scope>NUCLEOTIDE SEQUENCE</scope>
</reference>
<evidence type="ECO:0000256" key="1">
    <source>
        <dbReference type="ARBA" id="ARBA00038184"/>
    </source>
</evidence>
<keyword evidence="5" id="KW-1185">Reference proteome</keyword>
<dbReference type="SUPFAM" id="SSF52266">
    <property type="entry name" value="SGNH hydrolase"/>
    <property type="match status" value="1"/>
</dbReference>
<dbReference type="FunCoup" id="T1EUB7">
    <property type="interactions" value="1337"/>
</dbReference>
<evidence type="ECO:0000313" key="3">
    <source>
        <dbReference type="EMBL" id="ESN96576.1"/>
    </source>
</evidence>
<dbReference type="PANTHER" id="PTHR11852">
    <property type="entry name" value="PLATELET-ACTIVATING FACTOR ACETYLHYDROLASE"/>
    <property type="match status" value="1"/>
</dbReference>
<dbReference type="Proteomes" id="UP000015101">
    <property type="component" value="Unassembled WGS sequence"/>
</dbReference>
<dbReference type="OMA" id="QTQNVLW"/>
<dbReference type="InterPro" id="IPR013830">
    <property type="entry name" value="SGNH_hydro"/>
</dbReference>
<sequence length="231" mass="25884">MSNPAAIPTAVEDANGDGRWISLHKRFIAEAKEKEPEVLIIGDSLIQLMAQNEIWDKLFVPLHCLNFGIGSDQTQNVLWRLQNGELEDFAPKVIVICCGTNNHEHTPEQIVGGILEIVKTCQKKQPQSQIVVMAIPPRGQFDNPLRQKINQINSSVCAKVSGIPNVSFFEIDPNMFINPSDGSISHQDMYDYLHLTRQGYRKLAEPLLDEIQTLLKNFLSADTISTSEAEF</sequence>
<protein>
    <recommendedName>
        <fullName evidence="2">SGNH hydrolase-type esterase domain-containing protein</fullName>
    </recommendedName>
</protein>
<dbReference type="PANTHER" id="PTHR11852:SF0">
    <property type="entry name" value="PLATELET-ACTIVATING FACTOR ACETYLHYDROLASE IB SUBUNIT BETA HOMOLOG"/>
    <property type="match status" value="1"/>
</dbReference>
<dbReference type="GeneID" id="20200167"/>
<dbReference type="AlphaFoldDB" id="T1EUB7"/>
<dbReference type="CDD" id="cd01820">
    <property type="entry name" value="PAF_acetylesterase_like"/>
    <property type="match status" value="1"/>
</dbReference>
<comment type="similarity">
    <text evidence="1">Belongs to the 'GDSL' lipolytic enzyme family. Platelet-activating factor acetylhydrolase IB beta/gamma subunits subfamily.</text>
</comment>
<dbReference type="STRING" id="6412.T1EUB7"/>
<dbReference type="OrthoDB" id="505607at2759"/>
<reference evidence="4" key="3">
    <citation type="submission" date="2015-06" db="UniProtKB">
        <authorList>
            <consortium name="EnsemblMetazoa"/>
        </authorList>
    </citation>
    <scope>IDENTIFICATION</scope>
</reference>
<proteinExistence type="inferred from homology"/>
<reference evidence="5" key="1">
    <citation type="submission" date="2012-12" db="EMBL/GenBank/DDBJ databases">
        <authorList>
            <person name="Hellsten U."/>
            <person name="Grimwood J."/>
            <person name="Chapman J.A."/>
            <person name="Shapiro H."/>
            <person name="Aerts A."/>
            <person name="Otillar R.P."/>
            <person name="Terry A.Y."/>
            <person name="Boore J.L."/>
            <person name="Simakov O."/>
            <person name="Marletaz F."/>
            <person name="Cho S.-J."/>
            <person name="Edsinger-Gonzales E."/>
            <person name="Havlak P."/>
            <person name="Kuo D.-H."/>
            <person name="Larsson T."/>
            <person name="Lv J."/>
            <person name="Arendt D."/>
            <person name="Savage R."/>
            <person name="Osoegawa K."/>
            <person name="de Jong P."/>
            <person name="Lindberg D.R."/>
            <person name="Seaver E.C."/>
            <person name="Weisblat D.A."/>
            <person name="Putnam N.H."/>
            <person name="Grigoriev I.V."/>
            <person name="Rokhsar D.S."/>
        </authorList>
    </citation>
    <scope>NUCLEOTIDE SEQUENCE</scope>
</reference>
<dbReference type="EMBL" id="KB097495">
    <property type="protein sequence ID" value="ESN96576.1"/>
    <property type="molecule type" value="Genomic_DNA"/>
</dbReference>
<dbReference type="eggNOG" id="KOG1388">
    <property type="taxonomic scope" value="Eukaryota"/>
</dbReference>
<dbReference type="RefSeq" id="XP_009025721.1">
    <property type="nucleotide sequence ID" value="XM_009027473.1"/>
</dbReference>
<dbReference type="KEGG" id="hro:HELRODRAFT_163653"/>
<evidence type="ECO:0000313" key="5">
    <source>
        <dbReference type="Proteomes" id="UP000015101"/>
    </source>
</evidence>
<dbReference type="CTD" id="20200167"/>
<dbReference type="InParanoid" id="T1EUB7"/>
<dbReference type="EMBL" id="AMQM01001414">
    <property type="status" value="NOT_ANNOTATED_CDS"/>
    <property type="molecule type" value="Genomic_DNA"/>
</dbReference>
<dbReference type="Gene3D" id="3.40.50.1110">
    <property type="entry name" value="SGNH hydrolase"/>
    <property type="match status" value="1"/>
</dbReference>
<dbReference type="HOGENOM" id="CLU_051989_2_0_1"/>
<organism evidence="4 5">
    <name type="scientific">Helobdella robusta</name>
    <name type="common">Californian leech</name>
    <dbReference type="NCBI Taxonomy" id="6412"/>
    <lineage>
        <taxon>Eukaryota</taxon>
        <taxon>Metazoa</taxon>
        <taxon>Spiralia</taxon>
        <taxon>Lophotrochozoa</taxon>
        <taxon>Annelida</taxon>
        <taxon>Clitellata</taxon>
        <taxon>Hirudinea</taxon>
        <taxon>Rhynchobdellida</taxon>
        <taxon>Glossiphoniidae</taxon>
        <taxon>Helobdella</taxon>
    </lineage>
</organism>
<name>T1EUB7_HELRO</name>
<evidence type="ECO:0000259" key="2">
    <source>
        <dbReference type="Pfam" id="PF13472"/>
    </source>
</evidence>
<dbReference type="EnsemblMetazoa" id="HelroT163653">
    <property type="protein sequence ID" value="HelroP163653"/>
    <property type="gene ID" value="HelroG163653"/>
</dbReference>
<dbReference type="Pfam" id="PF13472">
    <property type="entry name" value="Lipase_GDSL_2"/>
    <property type="match status" value="1"/>
</dbReference>
<feature type="domain" description="SGNH hydrolase-type esterase" evidence="2">
    <location>
        <begin position="41"/>
        <end position="201"/>
    </location>
</feature>
<dbReference type="InterPro" id="IPR036514">
    <property type="entry name" value="SGNH_hydro_sf"/>
</dbReference>
<accession>T1EUB7</accession>
<gene>
    <name evidence="4" type="primary">20200167</name>
    <name evidence="3" type="ORF">HELRODRAFT_163653</name>
</gene>